<name>A0A4S4FT87_9MICO</name>
<dbReference type="InterPro" id="IPR017853">
    <property type="entry name" value="GH"/>
</dbReference>
<dbReference type="Gene3D" id="3.20.20.70">
    <property type="entry name" value="Aldolase class I"/>
    <property type="match status" value="1"/>
</dbReference>
<dbReference type="PROSITE" id="PS51257">
    <property type="entry name" value="PROKAR_LIPOPROTEIN"/>
    <property type="match status" value="1"/>
</dbReference>
<dbReference type="AlphaFoldDB" id="A0A4S4FT87"/>
<dbReference type="PANTHER" id="PTHR35273:SF2">
    <property type="entry name" value="ALPHA-GALACTOSIDASE"/>
    <property type="match status" value="1"/>
</dbReference>
<gene>
    <name evidence="2" type="ORF">E6C64_00920</name>
</gene>
<dbReference type="InterPro" id="IPR004352">
    <property type="entry name" value="GH114_TIM-barrel"/>
</dbReference>
<dbReference type="SUPFAM" id="SSF51445">
    <property type="entry name" value="(Trans)glycosidases"/>
    <property type="match status" value="1"/>
</dbReference>
<sequence>MPRTRRLRSTGRAAGALALLLGVALGVALAGCSSAPLGAGPGSSPDSNVVLPPSGGIADYQLGGAYPPADAVTIVERDSTDAPEPGLYSICYLNGFQSQPGETAEWIADRSDLVLTSDGAPIIDENWPDEVIFDTSTAEKRESILAVIGPLIDGCRSSGFDAVEFDNLDSFSRSAGRMTAEDNFALAAAYVQRAHASGLAAAQKNSVEHSRQLHDEVGFDFAVTEECWRFDECDGYIDVYGDRVLDIEYSDDLREEFASSCASADRPATMILRDRDLVTPDDPAYVFEHC</sequence>
<dbReference type="OrthoDB" id="319933at2"/>
<dbReference type="PANTHER" id="PTHR35273">
    <property type="entry name" value="ALPHA-1,4 POLYGALACTOSAMINIDASE, PUTATIVE (AFU_ORTHOLOGUE AFUA_3G07890)-RELATED"/>
    <property type="match status" value="1"/>
</dbReference>
<keyword evidence="3" id="KW-1185">Reference proteome</keyword>
<dbReference type="Proteomes" id="UP000309133">
    <property type="component" value="Unassembled WGS sequence"/>
</dbReference>
<proteinExistence type="predicted"/>
<accession>A0A4S4FT87</accession>
<reference evidence="2 3" key="1">
    <citation type="submission" date="2019-04" db="EMBL/GenBank/DDBJ databases">
        <authorList>
            <person name="Jiang L."/>
        </authorList>
    </citation>
    <scope>NUCLEOTIDE SEQUENCE [LARGE SCALE GENOMIC DNA]</scope>
    <source>
        <strain evidence="2 3">YIM 131853</strain>
    </source>
</reference>
<dbReference type="Pfam" id="PF03537">
    <property type="entry name" value="Glyco_hydro_114"/>
    <property type="match status" value="1"/>
</dbReference>
<dbReference type="RefSeq" id="WP_136425746.1">
    <property type="nucleotide sequence ID" value="NZ_SSSM01000001.1"/>
</dbReference>
<evidence type="ECO:0000259" key="1">
    <source>
        <dbReference type="Pfam" id="PF03537"/>
    </source>
</evidence>
<comment type="caution">
    <text evidence="2">The sequence shown here is derived from an EMBL/GenBank/DDBJ whole genome shotgun (WGS) entry which is preliminary data.</text>
</comment>
<dbReference type="EMBL" id="SSSM01000001">
    <property type="protein sequence ID" value="THG32965.1"/>
    <property type="molecule type" value="Genomic_DNA"/>
</dbReference>
<evidence type="ECO:0000313" key="3">
    <source>
        <dbReference type="Proteomes" id="UP000309133"/>
    </source>
</evidence>
<organism evidence="2 3">
    <name type="scientific">Naasia lichenicola</name>
    <dbReference type="NCBI Taxonomy" id="2565933"/>
    <lineage>
        <taxon>Bacteria</taxon>
        <taxon>Bacillati</taxon>
        <taxon>Actinomycetota</taxon>
        <taxon>Actinomycetes</taxon>
        <taxon>Micrococcales</taxon>
        <taxon>Microbacteriaceae</taxon>
        <taxon>Naasia</taxon>
    </lineage>
</organism>
<dbReference type="InterPro" id="IPR013785">
    <property type="entry name" value="Aldolase_TIM"/>
</dbReference>
<evidence type="ECO:0000313" key="2">
    <source>
        <dbReference type="EMBL" id="THG32965.1"/>
    </source>
</evidence>
<protein>
    <recommendedName>
        <fullName evidence="1">Glycoside-hydrolase family GH114 TIM-barrel domain-containing protein</fullName>
    </recommendedName>
</protein>
<feature type="domain" description="Glycoside-hydrolase family GH114 TIM-barrel" evidence="1">
    <location>
        <begin position="59"/>
        <end position="278"/>
    </location>
</feature>